<feature type="transmembrane region" description="Helical" evidence="1">
    <location>
        <begin position="89"/>
        <end position="109"/>
    </location>
</feature>
<feature type="transmembrane region" description="Helical" evidence="1">
    <location>
        <begin position="23"/>
        <end position="47"/>
    </location>
</feature>
<reference evidence="2 3" key="1">
    <citation type="submission" date="2013-04" db="EMBL/GenBank/DDBJ databases">
        <title>The Genome Sequence of Sutterella wadsworthensis HGA0223.</title>
        <authorList>
            <consortium name="The Broad Institute Genomics Platform"/>
            <person name="Earl A."/>
            <person name="Ward D."/>
            <person name="Feldgarden M."/>
            <person name="Gevers D."/>
            <person name="Schmidt T.M."/>
            <person name="Dover J."/>
            <person name="Dai D."/>
            <person name="Walker B."/>
            <person name="Young S."/>
            <person name="Zeng Q."/>
            <person name="Gargeya S."/>
            <person name="Fitzgerald M."/>
            <person name="Haas B."/>
            <person name="Abouelleil A."/>
            <person name="Allen A.W."/>
            <person name="Alvarado L."/>
            <person name="Arachchi H.M."/>
            <person name="Berlin A.M."/>
            <person name="Chapman S.B."/>
            <person name="Gainer-Dewar J."/>
            <person name="Goldberg J."/>
            <person name="Griggs A."/>
            <person name="Gujja S."/>
            <person name="Hansen M."/>
            <person name="Howarth C."/>
            <person name="Imamovic A."/>
            <person name="Ireland A."/>
            <person name="Larimer J."/>
            <person name="McCowan C."/>
            <person name="Murphy C."/>
            <person name="Pearson M."/>
            <person name="Poon T.W."/>
            <person name="Priest M."/>
            <person name="Roberts A."/>
            <person name="Saif S."/>
            <person name="Shea T."/>
            <person name="Sisk P."/>
            <person name="Sykes S."/>
            <person name="Wortman J."/>
            <person name="Nusbaum C."/>
            <person name="Birren B."/>
        </authorList>
    </citation>
    <scope>NUCLEOTIDE SEQUENCE [LARGE SCALE GENOMIC DNA]</scope>
    <source>
        <strain evidence="2 3">HGA0223</strain>
    </source>
</reference>
<dbReference type="STRING" id="1203554.HMPREF1476_01605"/>
<gene>
    <name evidence="2" type="ORF">HMPREF1476_01605</name>
</gene>
<protein>
    <submittedName>
        <fullName evidence="2">Uncharacterized protein</fullName>
    </submittedName>
</protein>
<organism evidence="2 3">
    <name type="scientific">Sutterella wadsworthensis HGA0223</name>
    <dbReference type="NCBI Taxonomy" id="1203554"/>
    <lineage>
        <taxon>Bacteria</taxon>
        <taxon>Pseudomonadati</taxon>
        <taxon>Pseudomonadota</taxon>
        <taxon>Betaproteobacteria</taxon>
        <taxon>Burkholderiales</taxon>
        <taxon>Sutterellaceae</taxon>
        <taxon>Sutterella</taxon>
    </lineage>
</organism>
<comment type="caution">
    <text evidence="2">The sequence shown here is derived from an EMBL/GenBank/DDBJ whole genome shotgun (WGS) entry which is preliminary data.</text>
</comment>
<dbReference type="Proteomes" id="UP000014400">
    <property type="component" value="Unassembled WGS sequence"/>
</dbReference>
<feature type="transmembrane region" description="Helical" evidence="1">
    <location>
        <begin position="59"/>
        <end position="77"/>
    </location>
</feature>
<evidence type="ECO:0000313" key="2">
    <source>
        <dbReference type="EMBL" id="EPD98566.1"/>
    </source>
</evidence>
<dbReference type="AlphaFoldDB" id="S3BDP9"/>
<dbReference type="RefSeq" id="WP_016474794.1">
    <property type="nucleotide sequence ID" value="NZ_KE150480.1"/>
</dbReference>
<dbReference type="EMBL" id="ATCF01000022">
    <property type="protein sequence ID" value="EPD98566.1"/>
    <property type="molecule type" value="Genomic_DNA"/>
</dbReference>
<dbReference type="PATRIC" id="fig|1203554.3.peg.1684"/>
<keyword evidence="1" id="KW-0472">Membrane</keyword>
<accession>S3BDP9</accession>
<proteinExistence type="predicted"/>
<evidence type="ECO:0000313" key="3">
    <source>
        <dbReference type="Proteomes" id="UP000014400"/>
    </source>
</evidence>
<keyword evidence="1" id="KW-0812">Transmembrane</keyword>
<dbReference type="HOGENOM" id="CLU_2083667_0_0_4"/>
<keyword evidence="3" id="KW-1185">Reference proteome</keyword>
<dbReference type="eggNOG" id="ENOG5032QN8">
    <property type="taxonomic scope" value="Bacteria"/>
</dbReference>
<keyword evidence="1" id="KW-1133">Transmembrane helix</keyword>
<sequence length="117" mass="12806">MEVSELDQIPEPRRRRFFKAGLYLFKALALLSGLVATACGFMLLYALWSSHSALSTGNMLFVGAVGLFGLYIGFSTVRDLKTKEKSVEGWAFYALLTVAVAAAFLGILLRNVSYTVS</sequence>
<name>S3BDP9_9BURK</name>
<evidence type="ECO:0000256" key="1">
    <source>
        <dbReference type="SAM" id="Phobius"/>
    </source>
</evidence>